<comment type="catalytic activity">
    <reaction evidence="8 9">
        <text>D-gluconate + ATP = 6-phospho-D-gluconate + ADP + H(+)</text>
        <dbReference type="Rhea" id="RHEA:19433"/>
        <dbReference type="ChEBI" id="CHEBI:15378"/>
        <dbReference type="ChEBI" id="CHEBI:18391"/>
        <dbReference type="ChEBI" id="CHEBI:30616"/>
        <dbReference type="ChEBI" id="CHEBI:58759"/>
        <dbReference type="ChEBI" id="CHEBI:456216"/>
        <dbReference type="EC" id="2.7.1.12"/>
    </reaction>
</comment>
<dbReference type="PANTHER" id="PTHR43442">
    <property type="entry name" value="GLUCONOKINASE-RELATED"/>
    <property type="match status" value="1"/>
</dbReference>
<evidence type="ECO:0000256" key="2">
    <source>
        <dbReference type="ARBA" id="ARBA00008420"/>
    </source>
</evidence>
<dbReference type="AlphaFoldDB" id="A0A9W9DS92"/>
<dbReference type="GO" id="GO:0046316">
    <property type="term" value="F:gluconokinase activity"/>
    <property type="evidence" value="ECO:0007669"/>
    <property type="project" value="UniProtKB-EC"/>
</dbReference>
<evidence type="ECO:0000256" key="6">
    <source>
        <dbReference type="ARBA" id="ARBA00022777"/>
    </source>
</evidence>
<dbReference type="GO" id="GO:0005737">
    <property type="term" value="C:cytoplasm"/>
    <property type="evidence" value="ECO:0007669"/>
    <property type="project" value="TreeGrafter"/>
</dbReference>
<dbReference type="SUPFAM" id="SSF52540">
    <property type="entry name" value="P-loop containing nucleoside triphosphate hydrolases"/>
    <property type="match status" value="1"/>
</dbReference>
<keyword evidence="6 9" id="KW-0418">Kinase</keyword>
<evidence type="ECO:0000256" key="4">
    <source>
        <dbReference type="ARBA" id="ARBA00022679"/>
    </source>
</evidence>
<dbReference type="Proteomes" id="UP001150266">
    <property type="component" value="Unassembled WGS sequence"/>
</dbReference>
<gene>
    <name evidence="10" type="ORF">J3R30DRAFT_3451622</name>
</gene>
<evidence type="ECO:0000256" key="8">
    <source>
        <dbReference type="ARBA" id="ARBA00048090"/>
    </source>
</evidence>
<organism evidence="10 11">
    <name type="scientific">Lentinula aciculospora</name>
    <dbReference type="NCBI Taxonomy" id="153920"/>
    <lineage>
        <taxon>Eukaryota</taxon>
        <taxon>Fungi</taxon>
        <taxon>Dikarya</taxon>
        <taxon>Basidiomycota</taxon>
        <taxon>Agaricomycotina</taxon>
        <taxon>Agaricomycetes</taxon>
        <taxon>Agaricomycetidae</taxon>
        <taxon>Agaricales</taxon>
        <taxon>Marasmiineae</taxon>
        <taxon>Omphalotaceae</taxon>
        <taxon>Lentinula</taxon>
    </lineage>
</organism>
<dbReference type="EC" id="2.7.1.12" evidence="3 9"/>
<keyword evidence="4 9" id="KW-0808">Transferase</keyword>
<evidence type="ECO:0000256" key="9">
    <source>
        <dbReference type="RuleBase" id="RU363066"/>
    </source>
</evidence>
<dbReference type="CDD" id="cd02021">
    <property type="entry name" value="GntK"/>
    <property type="match status" value="1"/>
</dbReference>
<dbReference type="InterPro" id="IPR006001">
    <property type="entry name" value="Therm_gnt_kin"/>
</dbReference>
<dbReference type="PANTHER" id="PTHR43442:SF3">
    <property type="entry name" value="GLUCONOKINASE-RELATED"/>
    <property type="match status" value="1"/>
</dbReference>
<dbReference type="EMBL" id="JAOTPV010000004">
    <property type="protein sequence ID" value="KAJ4483828.1"/>
    <property type="molecule type" value="Genomic_DNA"/>
</dbReference>
<keyword evidence="11" id="KW-1185">Reference proteome</keyword>
<evidence type="ECO:0000256" key="3">
    <source>
        <dbReference type="ARBA" id="ARBA00012054"/>
    </source>
</evidence>
<dbReference type="OrthoDB" id="275177at2759"/>
<comment type="similarity">
    <text evidence="2 9">Belongs to the gluconokinase GntK/GntV family.</text>
</comment>
<comment type="pathway">
    <text evidence="1 9">Carbohydrate acid metabolism; D-gluconate degradation.</text>
</comment>
<sequence length="212" mass="23415">MESLDEPKIDRKPVLIVIMGVSGTGKSTLGAGLAKELGISFIDGDDLHPPANVQKMASGKPLTDADRKPWLELIRTTAEHKAVELQVDRGSDKIHGLVVGCSSLKRDYRDILRGKIKEVTNTNNATVLPEHLKPPHPDLLPTYFVLIKGSRELLLDRMQKREGHFMKASMLDSQLQTLESPEGEEGVFVVDAEESIEEQIAKVKEGLKEMSV</sequence>
<keyword evidence="5 9" id="KW-0547">Nucleotide-binding</keyword>
<protein>
    <recommendedName>
        <fullName evidence="3 9">Gluconokinase</fullName>
        <ecNumber evidence="3 9">2.7.1.12</ecNumber>
    </recommendedName>
</protein>
<dbReference type="Gene3D" id="3.40.50.300">
    <property type="entry name" value="P-loop containing nucleotide triphosphate hydrolases"/>
    <property type="match status" value="1"/>
</dbReference>
<proteinExistence type="inferred from homology"/>
<comment type="caution">
    <text evidence="10">The sequence shown here is derived from an EMBL/GenBank/DDBJ whole genome shotgun (WGS) entry which is preliminary data.</text>
</comment>
<keyword evidence="7 9" id="KW-0067">ATP-binding</keyword>
<evidence type="ECO:0000256" key="1">
    <source>
        <dbReference type="ARBA" id="ARBA00004875"/>
    </source>
</evidence>
<dbReference type="FunFam" id="3.40.50.300:FF:000522">
    <property type="entry name" value="Gluconokinase"/>
    <property type="match status" value="1"/>
</dbReference>
<dbReference type="NCBIfam" id="TIGR01313">
    <property type="entry name" value="therm_gnt_kin"/>
    <property type="match status" value="1"/>
</dbReference>
<dbReference type="InterPro" id="IPR027417">
    <property type="entry name" value="P-loop_NTPase"/>
</dbReference>
<accession>A0A9W9DS92</accession>
<evidence type="ECO:0000313" key="11">
    <source>
        <dbReference type="Proteomes" id="UP001150266"/>
    </source>
</evidence>
<name>A0A9W9DS92_9AGAR</name>
<evidence type="ECO:0000256" key="7">
    <source>
        <dbReference type="ARBA" id="ARBA00022840"/>
    </source>
</evidence>
<dbReference type="GO" id="GO:0005524">
    <property type="term" value="F:ATP binding"/>
    <property type="evidence" value="ECO:0007669"/>
    <property type="project" value="UniProtKB-KW"/>
</dbReference>
<reference evidence="10" key="1">
    <citation type="submission" date="2022-08" db="EMBL/GenBank/DDBJ databases">
        <title>A Global Phylogenomic Analysis of the Shiitake Genus Lentinula.</title>
        <authorList>
            <consortium name="DOE Joint Genome Institute"/>
            <person name="Sierra-Patev S."/>
            <person name="Min B."/>
            <person name="Naranjo-Ortiz M."/>
            <person name="Looney B."/>
            <person name="Konkel Z."/>
            <person name="Slot J.C."/>
            <person name="Sakamoto Y."/>
            <person name="Steenwyk J.L."/>
            <person name="Rokas A."/>
            <person name="Carro J."/>
            <person name="Camarero S."/>
            <person name="Ferreira P."/>
            <person name="Molpeceres G."/>
            <person name="Ruiz-Duenas F.J."/>
            <person name="Serrano A."/>
            <person name="Henrissat B."/>
            <person name="Drula E."/>
            <person name="Hughes K.W."/>
            <person name="Mata J.L."/>
            <person name="Ishikawa N.K."/>
            <person name="Vargas-Isla R."/>
            <person name="Ushijima S."/>
            <person name="Smith C.A."/>
            <person name="Ahrendt S."/>
            <person name="Andreopoulos W."/>
            <person name="He G."/>
            <person name="Labutti K."/>
            <person name="Lipzen A."/>
            <person name="Ng V."/>
            <person name="Riley R."/>
            <person name="Sandor L."/>
            <person name="Barry K."/>
            <person name="Martinez A.T."/>
            <person name="Xiao Y."/>
            <person name="Gibbons J.G."/>
            <person name="Terashima K."/>
            <person name="Grigoriev I.V."/>
            <person name="Hibbett D.S."/>
        </authorList>
    </citation>
    <scope>NUCLEOTIDE SEQUENCE</scope>
    <source>
        <strain evidence="10">JLM2183</strain>
    </source>
</reference>
<dbReference type="GO" id="GO:0005975">
    <property type="term" value="P:carbohydrate metabolic process"/>
    <property type="evidence" value="ECO:0007669"/>
    <property type="project" value="InterPro"/>
</dbReference>
<dbReference type="Pfam" id="PF13238">
    <property type="entry name" value="AAA_18"/>
    <property type="match status" value="1"/>
</dbReference>
<evidence type="ECO:0000256" key="5">
    <source>
        <dbReference type="ARBA" id="ARBA00022741"/>
    </source>
</evidence>
<evidence type="ECO:0000313" key="10">
    <source>
        <dbReference type="EMBL" id="KAJ4483828.1"/>
    </source>
</evidence>